<name>A0ACB8AY57_9AGAM</name>
<dbReference type="Proteomes" id="UP000790709">
    <property type="component" value="Unassembled WGS sequence"/>
</dbReference>
<evidence type="ECO:0000313" key="1">
    <source>
        <dbReference type="EMBL" id="KAH7917357.1"/>
    </source>
</evidence>
<evidence type="ECO:0000313" key="2">
    <source>
        <dbReference type="Proteomes" id="UP000790709"/>
    </source>
</evidence>
<gene>
    <name evidence="1" type="ORF">BV22DRAFT_1135480</name>
</gene>
<protein>
    <submittedName>
        <fullName evidence="1">Uncharacterized protein</fullName>
    </submittedName>
</protein>
<dbReference type="EMBL" id="MU267105">
    <property type="protein sequence ID" value="KAH7917357.1"/>
    <property type="molecule type" value="Genomic_DNA"/>
</dbReference>
<organism evidence="1 2">
    <name type="scientific">Leucogyrophana mollusca</name>
    <dbReference type="NCBI Taxonomy" id="85980"/>
    <lineage>
        <taxon>Eukaryota</taxon>
        <taxon>Fungi</taxon>
        <taxon>Dikarya</taxon>
        <taxon>Basidiomycota</taxon>
        <taxon>Agaricomycotina</taxon>
        <taxon>Agaricomycetes</taxon>
        <taxon>Agaricomycetidae</taxon>
        <taxon>Boletales</taxon>
        <taxon>Boletales incertae sedis</taxon>
        <taxon>Leucogyrophana</taxon>
    </lineage>
</organism>
<reference evidence="1" key="1">
    <citation type="journal article" date="2021" name="New Phytol.">
        <title>Evolutionary innovations through gain and loss of genes in the ectomycorrhizal Boletales.</title>
        <authorList>
            <person name="Wu G."/>
            <person name="Miyauchi S."/>
            <person name="Morin E."/>
            <person name="Kuo A."/>
            <person name="Drula E."/>
            <person name="Varga T."/>
            <person name="Kohler A."/>
            <person name="Feng B."/>
            <person name="Cao Y."/>
            <person name="Lipzen A."/>
            <person name="Daum C."/>
            <person name="Hundley H."/>
            <person name="Pangilinan J."/>
            <person name="Johnson J."/>
            <person name="Barry K."/>
            <person name="LaButti K."/>
            <person name="Ng V."/>
            <person name="Ahrendt S."/>
            <person name="Min B."/>
            <person name="Choi I.G."/>
            <person name="Park H."/>
            <person name="Plett J.M."/>
            <person name="Magnuson J."/>
            <person name="Spatafora J.W."/>
            <person name="Nagy L.G."/>
            <person name="Henrissat B."/>
            <person name="Grigoriev I.V."/>
            <person name="Yang Z.L."/>
            <person name="Xu J."/>
            <person name="Martin F.M."/>
        </authorList>
    </citation>
    <scope>NUCLEOTIDE SEQUENCE</scope>
    <source>
        <strain evidence="1">KUC20120723A-06</strain>
    </source>
</reference>
<sequence length="198" mass="20823">MYSAQKVDYVHVGQHRMIAVPHKKIGRRVRKPPRQQSSDEPGTDADNEEPAVKKQQPRPRPRPITKPVGEREGMDVGDRISSVPLGHDAAPLSPVSPPSPIAPLSPAVAPSSVAPPSPAVPSSPVAPLVAGPDANTTEGNTVSPPPIQPPALLPVSASANISNDNNTLIPGDENPHDPEPEEHDTEATLLHADHDTAL</sequence>
<accession>A0ACB8AY57</accession>
<comment type="caution">
    <text evidence="1">The sequence shown here is derived from an EMBL/GenBank/DDBJ whole genome shotgun (WGS) entry which is preliminary data.</text>
</comment>
<proteinExistence type="predicted"/>
<keyword evidence="2" id="KW-1185">Reference proteome</keyword>